<accession>A0A0M0K6H5</accession>
<dbReference type="AlphaFoldDB" id="A0A0M0K6H5"/>
<dbReference type="EMBL" id="JWZX01001216">
    <property type="protein sequence ID" value="KOO34451.1"/>
    <property type="molecule type" value="Genomic_DNA"/>
</dbReference>
<organism evidence="2 3">
    <name type="scientific">Chrysochromulina tobinii</name>
    <dbReference type="NCBI Taxonomy" id="1460289"/>
    <lineage>
        <taxon>Eukaryota</taxon>
        <taxon>Haptista</taxon>
        <taxon>Haptophyta</taxon>
        <taxon>Prymnesiophyceae</taxon>
        <taxon>Prymnesiales</taxon>
        <taxon>Chrysochromulinaceae</taxon>
        <taxon>Chrysochromulina</taxon>
    </lineage>
</organism>
<feature type="region of interest" description="Disordered" evidence="1">
    <location>
        <begin position="349"/>
        <end position="411"/>
    </location>
</feature>
<feature type="compositionally biased region" description="Basic and acidic residues" evidence="1">
    <location>
        <begin position="142"/>
        <end position="157"/>
    </location>
</feature>
<evidence type="ECO:0000256" key="1">
    <source>
        <dbReference type="SAM" id="MobiDB-lite"/>
    </source>
</evidence>
<gene>
    <name evidence="2" type="ORF">Ctob_015062</name>
</gene>
<name>A0A0M0K6H5_9EUKA</name>
<comment type="caution">
    <text evidence="2">The sequence shown here is derived from an EMBL/GenBank/DDBJ whole genome shotgun (WGS) entry which is preliminary data.</text>
</comment>
<dbReference type="Proteomes" id="UP000037460">
    <property type="component" value="Unassembled WGS sequence"/>
</dbReference>
<reference evidence="3" key="1">
    <citation type="journal article" date="2015" name="PLoS Genet.">
        <title>Genome Sequence and Transcriptome Analyses of Chrysochromulina tobin: Metabolic Tools for Enhanced Algal Fitness in the Prominent Order Prymnesiales (Haptophyceae).</title>
        <authorList>
            <person name="Hovde B.T."/>
            <person name="Deodato C.R."/>
            <person name="Hunsperger H.M."/>
            <person name="Ryken S.A."/>
            <person name="Yost W."/>
            <person name="Jha R.K."/>
            <person name="Patterson J."/>
            <person name="Monnat R.J. Jr."/>
            <person name="Barlow S.B."/>
            <person name="Starkenburg S.R."/>
            <person name="Cattolico R.A."/>
        </authorList>
    </citation>
    <scope>NUCLEOTIDE SEQUENCE</scope>
    <source>
        <strain evidence="3">CCMP291</strain>
    </source>
</reference>
<sequence length="442" mass="48778">MSKTRQERQEGRLDAALKEMPASLQMVINYGATDYSKMFELMVEVAEAEKNGCAKTATQLCRTFGLDTEKRTEEPAFLIACVDRLLGSPGGAALGRDKDALRSEMKGLLRVLLGQSGEEARALTKAGRLSPDTTPSSAAGKGGEERSLVIKSQKDREDERIAKLSSWEAMHPETHTWPAALLPSRAMVLAFDKWPVASSCPNVRRLSEIIEKGRAQTVPAGRESYLLDLISVLLAMRKAYAEPMPEGFKVDKRVDLTMLEWTLDEEDPKDPSKKKKEKRPAQLSGKIVDSAILHLITALEPLTERQKITLGDTLWNELVSEISVLNGHSLSRAVARVFSSDSRVWQDACKEERSSGRRAPAAKTSRPEEEDEEVTPGVKRPKGGGKGRGSPTPNRRRGEAPVCPEWEKTGTCDAREEGKCGKRHNHAWTNLGRVAAEKKAKK</sequence>
<feature type="region of interest" description="Disordered" evidence="1">
    <location>
        <begin position="124"/>
        <end position="157"/>
    </location>
</feature>
<protein>
    <submittedName>
        <fullName evidence="2">Uncharacterized protein</fullName>
    </submittedName>
</protein>
<keyword evidence="3" id="KW-1185">Reference proteome</keyword>
<proteinExistence type="predicted"/>
<evidence type="ECO:0000313" key="2">
    <source>
        <dbReference type="EMBL" id="KOO34451.1"/>
    </source>
</evidence>
<evidence type="ECO:0000313" key="3">
    <source>
        <dbReference type="Proteomes" id="UP000037460"/>
    </source>
</evidence>